<evidence type="ECO:0000256" key="1">
    <source>
        <dbReference type="ARBA" id="ARBA00022448"/>
    </source>
</evidence>
<feature type="transmembrane region" description="Helical" evidence="2">
    <location>
        <begin position="27"/>
        <end position="46"/>
    </location>
</feature>
<dbReference type="PANTHER" id="PTHR43057">
    <property type="entry name" value="ARSENITE EFFLUX TRANSPORTER"/>
    <property type="match status" value="1"/>
</dbReference>
<keyword evidence="2" id="KW-1133">Transmembrane helix</keyword>
<sequence>MSDVVAERPVAGPEAPVLARLSVLDRLLPVWIVVAMAVGLGLGRAVPALPGWLDAVRVGSVSLPIALGLLLMMYPVLAKVRYRRLDRVTGDRRLLVARWCSTGWSDRR</sequence>
<comment type="caution">
    <text evidence="3">The sequence shown here is derived from an EMBL/GenBank/DDBJ whole genome shotgun (WGS) entry which is preliminary data.</text>
</comment>
<gene>
    <name evidence="3" type="ORF">GCM10025868_21480</name>
</gene>
<keyword evidence="4" id="KW-1185">Reference proteome</keyword>
<keyword evidence="1" id="KW-0813">Transport</keyword>
<accession>A0ABQ6JHM4</accession>
<evidence type="ECO:0000313" key="4">
    <source>
        <dbReference type="Proteomes" id="UP001157017"/>
    </source>
</evidence>
<organism evidence="3 4">
    <name type="scientific">Angustibacter aerolatus</name>
    <dbReference type="NCBI Taxonomy" id="1162965"/>
    <lineage>
        <taxon>Bacteria</taxon>
        <taxon>Bacillati</taxon>
        <taxon>Actinomycetota</taxon>
        <taxon>Actinomycetes</taxon>
        <taxon>Kineosporiales</taxon>
        <taxon>Kineosporiaceae</taxon>
    </lineage>
</organism>
<dbReference type="Gene3D" id="1.20.1530.20">
    <property type="match status" value="1"/>
</dbReference>
<dbReference type="InterPro" id="IPR038770">
    <property type="entry name" value="Na+/solute_symporter_sf"/>
</dbReference>
<keyword evidence="2" id="KW-0812">Transmembrane</keyword>
<evidence type="ECO:0008006" key="5">
    <source>
        <dbReference type="Google" id="ProtNLM"/>
    </source>
</evidence>
<protein>
    <recommendedName>
        <fullName evidence="5">Arsenical-resistance protein</fullName>
    </recommendedName>
</protein>
<evidence type="ECO:0000256" key="2">
    <source>
        <dbReference type="SAM" id="Phobius"/>
    </source>
</evidence>
<name>A0ABQ6JHM4_9ACTN</name>
<keyword evidence="2" id="KW-0472">Membrane</keyword>
<evidence type="ECO:0000313" key="3">
    <source>
        <dbReference type="EMBL" id="GMA86898.1"/>
    </source>
</evidence>
<reference evidence="4" key="1">
    <citation type="journal article" date="2019" name="Int. J. Syst. Evol. Microbiol.">
        <title>The Global Catalogue of Microorganisms (GCM) 10K type strain sequencing project: providing services to taxonomists for standard genome sequencing and annotation.</title>
        <authorList>
            <consortium name="The Broad Institute Genomics Platform"/>
            <consortium name="The Broad Institute Genome Sequencing Center for Infectious Disease"/>
            <person name="Wu L."/>
            <person name="Ma J."/>
        </authorList>
    </citation>
    <scope>NUCLEOTIDE SEQUENCE [LARGE SCALE GENOMIC DNA]</scope>
    <source>
        <strain evidence="4">NBRC 108730</strain>
    </source>
</reference>
<dbReference type="Proteomes" id="UP001157017">
    <property type="component" value="Unassembled WGS sequence"/>
</dbReference>
<dbReference type="InterPro" id="IPR004706">
    <property type="entry name" value="Arsenical-R_Acr3"/>
</dbReference>
<dbReference type="PANTHER" id="PTHR43057:SF1">
    <property type="entry name" value="ARSENICAL-RESISTANCE PROTEIN 3"/>
    <property type="match status" value="1"/>
</dbReference>
<feature type="transmembrane region" description="Helical" evidence="2">
    <location>
        <begin position="58"/>
        <end position="77"/>
    </location>
</feature>
<proteinExistence type="predicted"/>
<dbReference type="EMBL" id="BSUZ01000001">
    <property type="protein sequence ID" value="GMA86898.1"/>
    <property type="molecule type" value="Genomic_DNA"/>
</dbReference>